<gene>
    <name evidence="1" type="ORF">BDY19DRAFT_281000</name>
</gene>
<evidence type="ECO:0000313" key="2">
    <source>
        <dbReference type="Proteomes" id="UP001055072"/>
    </source>
</evidence>
<dbReference type="Proteomes" id="UP001055072">
    <property type="component" value="Unassembled WGS sequence"/>
</dbReference>
<evidence type="ECO:0000313" key="1">
    <source>
        <dbReference type="EMBL" id="KAI0093871.1"/>
    </source>
</evidence>
<organism evidence="1 2">
    <name type="scientific">Irpex rosettiformis</name>
    <dbReference type="NCBI Taxonomy" id="378272"/>
    <lineage>
        <taxon>Eukaryota</taxon>
        <taxon>Fungi</taxon>
        <taxon>Dikarya</taxon>
        <taxon>Basidiomycota</taxon>
        <taxon>Agaricomycotina</taxon>
        <taxon>Agaricomycetes</taxon>
        <taxon>Polyporales</taxon>
        <taxon>Irpicaceae</taxon>
        <taxon>Irpex</taxon>
    </lineage>
</organism>
<reference evidence="1" key="1">
    <citation type="journal article" date="2021" name="Environ. Microbiol.">
        <title>Gene family expansions and transcriptome signatures uncover fungal adaptations to wood decay.</title>
        <authorList>
            <person name="Hage H."/>
            <person name="Miyauchi S."/>
            <person name="Viragh M."/>
            <person name="Drula E."/>
            <person name="Min B."/>
            <person name="Chaduli D."/>
            <person name="Navarro D."/>
            <person name="Favel A."/>
            <person name="Norest M."/>
            <person name="Lesage-Meessen L."/>
            <person name="Balint B."/>
            <person name="Merenyi Z."/>
            <person name="de Eugenio L."/>
            <person name="Morin E."/>
            <person name="Martinez A.T."/>
            <person name="Baldrian P."/>
            <person name="Stursova M."/>
            <person name="Martinez M.J."/>
            <person name="Novotny C."/>
            <person name="Magnuson J.K."/>
            <person name="Spatafora J.W."/>
            <person name="Maurice S."/>
            <person name="Pangilinan J."/>
            <person name="Andreopoulos W."/>
            <person name="LaButti K."/>
            <person name="Hundley H."/>
            <person name="Na H."/>
            <person name="Kuo A."/>
            <person name="Barry K."/>
            <person name="Lipzen A."/>
            <person name="Henrissat B."/>
            <person name="Riley R."/>
            <person name="Ahrendt S."/>
            <person name="Nagy L.G."/>
            <person name="Grigoriev I.V."/>
            <person name="Martin F."/>
            <person name="Rosso M.N."/>
        </authorList>
    </citation>
    <scope>NUCLEOTIDE SEQUENCE</scope>
    <source>
        <strain evidence="1">CBS 384.51</strain>
    </source>
</reference>
<keyword evidence="2" id="KW-1185">Reference proteome</keyword>
<name>A0ACB8UHV5_9APHY</name>
<protein>
    <submittedName>
        <fullName evidence="1">Uncharacterized protein</fullName>
    </submittedName>
</protein>
<proteinExistence type="predicted"/>
<dbReference type="EMBL" id="MU274901">
    <property type="protein sequence ID" value="KAI0093871.1"/>
    <property type="molecule type" value="Genomic_DNA"/>
</dbReference>
<sequence length="233" mass="25906">MTRTATAAAGQKKRKPPTFQHLPLNRAKKLKQSWVEVQKIKSKWKAQKRKEGIVTSRPTQPQAEEGRSEDQDHSEDDISDGPASAQEEEYGSGAGGVEDSGSGNENEESESDENMGIPEAIPSRQQTAIRGERGSRGRRENVRGRTRGGSSRQHARHVQEDETKLSLRELQNQAYSRSSLHNFKSGSHKQHSGGARGFNGRGRRRGGGGHGRGQPDMRLRMNAMLEKIKRDYV</sequence>
<accession>A0ACB8UHV5</accession>
<comment type="caution">
    <text evidence="1">The sequence shown here is derived from an EMBL/GenBank/DDBJ whole genome shotgun (WGS) entry which is preliminary data.</text>
</comment>